<organism evidence="13 14">
    <name type="scientific">Planoprotostelium fungivorum</name>
    <dbReference type="NCBI Taxonomy" id="1890364"/>
    <lineage>
        <taxon>Eukaryota</taxon>
        <taxon>Amoebozoa</taxon>
        <taxon>Evosea</taxon>
        <taxon>Variosea</taxon>
        <taxon>Cavosteliida</taxon>
        <taxon>Cavosteliaceae</taxon>
        <taxon>Planoprotostelium</taxon>
    </lineage>
</organism>
<evidence type="ECO:0000256" key="12">
    <source>
        <dbReference type="SAM" id="Phobius"/>
    </source>
</evidence>
<dbReference type="InterPro" id="IPR007866">
    <property type="entry name" value="TRIC_channel"/>
</dbReference>
<evidence type="ECO:0000256" key="5">
    <source>
        <dbReference type="ARBA" id="ARBA00022692"/>
    </source>
</evidence>
<evidence type="ECO:0000313" key="14">
    <source>
        <dbReference type="Proteomes" id="UP000241769"/>
    </source>
</evidence>
<keyword evidence="5 12" id="KW-0812">Transmembrane</keyword>
<comment type="caution">
    <text evidence="13">The sequence shown here is derived from an EMBL/GenBank/DDBJ whole genome shotgun (WGS) entry which is preliminary data.</text>
</comment>
<reference evidence="13 14" key="1">
    <citation type="journal article" date="2018" name="Genome Biol. Evol.">
        <title>Multiple Roots of Fruiting Body Formation in Amoebozoa.</title>
        <authorList>
            <person name="Hillmann F."/>
            <person name="Forbes G."/>
            <person name="Novohradska S."/>
            <person name="Ferling I."/>
            <person name="Riege K."/>
            <person name="Groth M."/>
            <person name="Westermann M."/>
            <person name="Marz M."/>
            <person name="Spaller T."/>
            <person name="Winckler T."/>
            <person name="Schaap P."/>
            <person name="Glockner G."/>
        </authorList>
    </citation>
    <scope>NUCLEOTIDE SEQUENCE [LARGE SCALE GENOMIC DNA]</scope>
    <source>
        <strain evidence="13 14">Jena</strain>
    </source>
</reference>
<keyword evidence="3" id="KW-0813">Transport</keyword>
<keyword evidence="7" id="KW-0630">Potassium</keyword>
<evidence type="ECO:0000256" key="2">
    <source>
        <dbReference type="ARBA" id="ARBA00005766"/>
    </source>
</evidence>
<keyword evidence="10 12" id="KW-0472">Membrane</keyword>
<dbReference type="PANTHER" id="PTHR12454">
    <property type="entry name" value="TRIMERIC INTRACELLULAR CATION CHANNEL"/>
    <property type="match status" value="1"/>
</dbReference>
<sequence length="357" mass="40577">MLRRRLNQLTRNAENSLVLLLHSLSGTLQKPSAERWTRSSTVFGTHLWLTGQLLCAPGVDVEGKMLMRTMPATARNLRKKIVILITQQVMQEAAQILSELTAPIFTFSSDIPSYSLYPFFVCDALLQLSRLPPLMVNQHWFFNLFWSVLFGSGSGIYTSLLMASIPSVLTSNLIIPSLVSIWFLVNFTLFYRIMMFKPLRIVFAGISSYVRCRSIFNIIETIAHRFPGSVVAILVFGYLQASGRMYTYIMIARQTQQANVPSELSRPSWISQSALFIPFIYYLMSIDIYILVAHLWLGTPAPSLIPSDKTKILIVYYLGLHAMLAEYFGSFTPPPFNLLNRLLGSLHRRSEEKNKTE</sequence>
<evidence type="ECO:0000256" key="11">
    <source>
        <dbReference type="ARBA" id="ARBA00023303"/>
    </source>
</evidence>
<dbReference type="GO" id="GO:0016020">
    <property type="term" value="C:membrane"/>
    <property type="evidence" value="ECO:0007669"/>
    <property type="project" value="InterPro"/>
</dbReference>
<keyword evidence="9" id="KW-0406">Ion transport</keyword>
<accession>A0A2P6NP18</accession>
<dbReference type="EMBL" id="MDYQ01000041">
    <property type="protein sequence ID" value="PRP85704.1"/>
    <property type="molecule type" value="Genomic_DNA"/>
</dbReference>
<keyword evidence="8 12" id="KW-1133">Transmembrane helix</keyword>
<comment type="subcellular location">
    <subcellularLocation>
        <location evidence="1">Endomembrane system</location>
        <topology evidence="1">Multi-pass membrane protein</topology>
    </subcellularLocation>
</comment>
<evidence type="ECO:0000256" key="1">
    <source>
        <dbReference type="ARBA" id="ARBA00004127"/>
    </source>
</evidence>
<evidence type="ECO:0000256" key="6">
    <source>
        <dbReference type="ARBA" id="ARBA00022826"/>
    </source>
</evidence>
<keyword evidence="11" id="KW-0407">Ion channel</keyword>
<feature type="transmembrane region" description="Helical" evidence="12">
    <location>
        <begin position="269"/>
        <end position="292"/>
    </location>
</feature>
<comment type="similarity">
    <text evidence="2">Belongs to the TMEM38 family.</text>
</comment>
<keyword evidence="6" id="KW-0631">Potassium channel</keyword>
<feature type="transmembrane region" description="Helical" evidence="12">
    <location>
        <begin position="173"/>
        <end position="194"/>
    </location>
</feature>
<keyword evidence="14" id="KW-1185">Reference proteome</keyword>
<evidence type="ECO:0008006" key="15">
    <source>
        <dbReference type="Google" id="ProtNLM"/>
    </source>
</evidence>
<proteinExistence type="inferred from homology"/>
<evidence type="ECO:0000256" key="7">
    <source>
        <dbReference type="ARBA" id="ARBA00022958"/>
    </source>
</evidence>
<feature type="transmembrane region" description="Helical" evidence="12">
    <location>
        <begin position="140"/>
        <end position="161"/>
    </location>
</feature>
<dbReference type="PANTHER" id="PTHR12454:SF11">
    <property type="entry name" value="GH25683P"/>
    <property type="match status" value="1"/>
</dbReference>
<feature type="transmembrane region" description="Helical" evidence="12">
    <location>
        <begin position="313"/>
        <end position="331"/>
    </location>
</feature>
<evidence type="ECO:0000256" key="9">
    <source>
        <dbReference type="ARBA" id="ARBA00023065"/>
    </source>
</evidence>
<dbReference type="GO" id="GO:0042802">
    <property type="term" value="F:identical protein binding"/>
    <property type="evidence" value="ECO:0007669"/>
    <property type="project" value="InterPro"/>
</dbReference>
<dbReference type="Proteomes" id="UP000241769">
    <property type="component" value="Unassembled WGS sequence"/>
</dbReference>
<dbReference type="GO" id="GO:0012505">
    <property type="term" value="C:endomembrane system"/>
    <property type="evidence" value="ECO:0007669"/>
    <property type="project" value="UniProtKB-SubCell"/>
</dbReference>
<evidence type="ECO:0000313" key="13">
    <source>
        <dbReference type="EMBL" id="PRP85704.1"/>
    </source>
</evidence>
<dbReference type="InParanoid" id="A0A2P6NP18"/>
<name>A0A2P6NP18_9EUKA</name>
<dbReference type="Pfam" id="PF05197">
    <property type="entry name" value="TRIC"/>
    <property type="match status" value="1"/>
</dbReference>
<keyword evidence="4" id="KW-0633">Potassium transport</keyword>
<gene>
    <name evidence="13" type="ORF">PROFUN_06538</name>
</gene>
<evidence type="ECO:0000256" key="3">
    <source>
        <dbReference type="ARBA" id="ARBA00022448"/>
    </source>
</evidence>
<dbReference type="AlphaFoldDB" id="A0A2P6NP18"/>
<evidence type="ECO:0000256" key="4">
    <source>
        <dbReference type="ARBA" id="ARBA00022538"/>
    </source>
</evidence>
<dbReference type="GO" id="GO:0005267">
    <property type="term" value="F:potassium channel activity"/>
    <property type="evidence" value="ECO:0007669"/>
    <property type="project" value="UniProtKB-KW"/>
</dbReference>
<evidence type="ECO:0000256" key="10">
    <source>
        <dbReference type="ARBA" id="ARBA00023136"/>
    </source>
</evidence>
<protein>
    <recommendedName>
        <fullName evidence="15">Transmembrane protein</fullName>
    </recommendedName>
</protein>
<evidence type="ECO:0000256" key="8">
    <source>
        <dbReference type="ARBA" id="ARBA00022989"/>
    </source>
</evidence>